<evidence type="ECO:0000256" key="1">
    <source>
        <dbReference type="SAM" id="MobiDB-lite"/>
    </source>
</evidence>
<feature type="compositionally biased region" description="Basic and acidic residues" evidence="1">
    <location>
        <begin position="697"/>
        <end position="706"/>
    </location>
</feature>
<dbReference type="InterPro" id="IPR036691">
    <property type="entry name" value="Endo/exonu/phosph_ase_sf"/>
</dbReference>
<evidence type="ECO:0000259" key="2">
    <source>
        <dbReference type="SMART" id="SM00355"/>
    </source>
</evidence>
<feature type="region of interest" description="Disordered" evidence="1">
    <location>
        <begin position="658"/>
        <end position="717"/>
    </location>
</feature>
<proteinExistence type="predicted"/>
<dbReference type="SUPFAM" id="SSF57667">
    <property type="entry name" value="beta-beta-alpha zinc fingers"/>
    <property type="match status" value="1"/>
</dbReference>
<feature type="compositionally biased region" description="Low complexity" evidence="1">
    <location>
        <begin position="605"/>
        <end position="615"/>
    </location>
</feature>
<dbReference type="SUPFAM" id="SSF56219">
    <property type="entry name" value="DNase I-like"/>
    <property type="match status" value="1"/>
</dbReference>
<gene>
    <name evidence="3" type="primary">REST</name>
    <name evidence="3" type="ORF">BLAG_LOCUS2050</name>
</gene>
<name>A0A8J9VCH8_BRALA</name>
<dbReference type="InterPro" id="IPR036236">
    <property type="entry name" value="Znf_C2H2_sf"/>
</dbReference>
<feature type="domain" description="C2H2-type" evidence="2">
    <location>
        <begin position="718"/>
        <end position="743"/>
    </location>
</feature>
<dbReference type="Gene3D" id="3.30.160.60">
    <property type="entry name" value="Classic Zinc Finger"/>
    <property type="match status" value="1"/>
</dbReference>
<dbReference type="InterPro" id="IPR013087">
    <property type="entry name" value="Znf_C2H2_type"/>
</dbReference>
<evidence type="ECO:0000313" key="4">
    <source>
        <dbReference type="Proteomes" id="UP000838412"/>
    </source>
</evidence>
<dbReference type="SMART" id="SM00355">
    <property type="entry name" value="ZnF_C2H2"/>
    <property type="match status" value="2"/>
</dbReference>
<dbReference type="Proteomes" id="UP000838412">
    <property type="component" value="Chromosome 1"/>
</dbReference>
<dbReference type="AlphaFoldDB" id="A0A8J9VCH8"/>
<feature type="compositionally biased region" description="Basic and acidic residues" evidence="1">
    <location>
        <begin position="630"/>
        <end position="642"/>
    </location>
</feature>
<accession>A0A8J9VCH8</accession>
<keyword evidence="4" id="KW-1185">Reference proteome</keyword>
<feature type="region of interest" description="Disordered" evidence="1">
    <location>
        <begin position="769"/>
        <end position="791"/>
    </location>
</feature>
<feature type="region of interest" description="Disordered" evidence="1">
    <location>
        <begin position="346"/>
        <end position="379"/>
    </location>
</feature>
<evidence type="ECO:0000313" key="3">
    <source>
        <dbReference type="EMBL" id="CAH1233209.1"/>
    </source>
</evidence>
<feature type="region of interest" description="Disordered" evidence="1">
    <location>
        <begin position="543"/>
        <end position="644"/>
    </location>
</feature>
<feature type="domain" description="C2H2-type" evidence="2">
    <location>
        <begin position="749"/>
        <end position="772"/>
    </location>
</feature>
<reference evidence="3" key="1">
    <citation type="submission" date="2022-01" db="EMBL/GenBank/DDBJ databases">
        <authorList>
            <person name="Braso-Vives M."/>
        </authorList>
    </citation>
    <scope>NUCLEOTIDE SEQUENCE</scope>
</reference>
<dbReference type="Gene3D" id="3.60.10.10">
    <property type="entry name" value="Endonuclease/exonuclease/phosphatase"/>
    <property type="match status" value="1"/>
</dbReference>
<feature type="compositionally biased region" description="Low complexity" evidence="1">
    <location>
        <begin position="353"/>
        <end position="366"/>
    </location>
</feature>
<dbReference type="OrthoDB" id="10196175at2759"/>
<sequence>MAPQRNPVYQPELISIDTLKAVSKGNLIESSELAQVNDALMQAANTDHGRHPYRYGIASVNFKGYEGGTGNRDLRKRLLSQLQEQIRVSIIFVQECPWADPVKQLQLEEPFCYTGVNNEAGIIWNSDVFELRRLDSYRLIGDKYPYLILHRGRVCVAEMSIKDQPTGDTASSNIAIENEANVSDFIAISWHGPHKSTDAEKQLIFRDLLAFFKTLRVTKHKDDQRACIIGGDFNFSLDKACDNIDDGYPGLAIPTSYGSETIDYFIFTSDLINILHAQQLSLDYDVGSVYTAQDRDRARTETCKTASNIVIDHSPVFAVLDLGSPNPFSSPSKIIMTRKIKEPSRMDITPDCSTEGSAGSGATSGAQISTKNRRDERRPTNEICGLSRFVTSTVVFNERLTVEELGVELRRRDIPVGSNSRHDMSVQLCEEIEGKSTSIAGQGTEMESDLSREVSLAVLPRLHENELRWELKRRKITSAAEDSQDGLMKRLCDEMGKEYFGQQASAQSFENNARNTPTKEAPNVTTTEQTIEAAPMQEVPFRATGTTDEKSTLQAPSGAKGIGGGELEERRGKGHLHNVPSKAAGKGDELSGQQWGTSTYFGAGSSMPSSPSTSSNAAVKRKLETQVQETSKRSDTGNETTRKYSAVNVATTSGSWVGEPKIVGKEPSPNLQCAFNSGEAPETGAGPRSSATTGMSDAERSIEHSPRPSPKITSDNRWNCPHAGCNFRARSESNLDEHYSGVHLREKKFGCGLCGWRTAWKSNLNQHMKKQHPQSVNVTHGRQLARNPETP</sequence>
<protein>
    <submittedName>
        <fullName evidence="3">REST protein</fullName>
    </submittedName>
</protein>
<feature type="compositionally biased region" description="Polar residues" evidence="1">
    <location>
        <begin position="591"/>
        <end position="600"/>
    </location>
</feature>
<organism evidence="3 4">
    <name type="scientific">Branchiostoma lanceolatum</name>
    <name type="common">Common lancelet</name>
    <name type="synonym">Amphioxus lanceolatum</name>
    <dbReference type="NCBI Taxonomy" id="7740"/>
    <lineage>
        <taxon>Eukaryota</taxon>
        <taxon>Metazoa</taxon>
        <taxon>Chordata</taxon>
        <taxon>Cephalochordata</taxon>
        <taxon>Leptocardii</taxon>
        <taxon>Amphioxiformes</taxon>
        <taxon>Branchiostomatidae</taxon>
        <taxon>Branchiostoma</taxon>
    </lineage>
</organism>
<dbReference type="EMBL" id="OV696686">
    <property type="protein sequence ID" value="CAH1233209.1"/>
    <property type="molecule type" value="Genomic_DNA"/>
</dbReference>